<dbReference type="OrthoDB" id="9811476at2"/>
<dbReference type="EC" id="4.3.1.19" evidence="13"/>
<evidence type="ECO:0000256" key="12">
    <source>
        <dbReference type="ARBA" id="ARBA00025527"/>
    </source>
</evidence>
<dbReference type="FunFam" id="3.40.1020.10:FF:000001">
    <property type="entry name" value="L-threonine dehydratase"/>
    <property type="match status" value="1"/>
</dbReference>
<dbReference type="InterPro" id="IPR001926">
    <property type="entry name" value="TrpB-like_PALP"/>
</dbReference>
<comment type="cofactor">
    <cofactor evidence="2 13">
        <name>pyridoxal 5'-phosphate</name>
        <dbReference type="ChEBI" id="CHEBI:597326"/>
    </cofactor>
</comment>
<dbReference type="GO" id="GO:0003941">
    <property type="term" value="F:L-serine ammonia-lyase activity"/>
    <property type="evidence" value="ECO:0007669"/>
    <property type="project" value="TreeGrafter"/>
</dbReference>
<dbReference type="InterPro" id="IPR036052">
    <property type="entry name" value="TrpB-like_PALP_sf"/>
</dbReference>
<feature type="domain" description="ACT-like" evidence="14">
    <location>
        <begin position="342"/>
        <end position="413"/>
    </location>
</feature>
<dbReference type="GO" id="GO:0009097">
    <property type="term" value="P:isoleucine biosynthetic process"/>
    <property type="evidence" value="ECO:0007669"/>
    <property type="project" value="UniProtKB-UniRule"/>
</dbReference>
<dbReference type="CDD" id="cd04907">
    <property type="entry name" value="ACT_ThrD-I_2"/>
    <property type="match status" value="1"/>
</dbReference>
<proteinExistence type="inferred from homology"/>
<dbReference type="InterPro" id="IPR000634">
    <property type="entry name" value="Ser/Thr_deHydtase_PyrdxlP-BS"/>
</dbReference>
<dbReference type="FunFam" id="3.40.50.1100:FF:000005">
    <property type="entry name" value="Threonine dehydratase catabolic"/>
    <property type="match status" value="1"/>
</dbReference>
<keyword evidence="10 13" id="KW-0456">Lyase</keyword>
<sequence>MSALAQAAVDTPPQDLAQWYLRQILLAPVYQAAKVTDLDPLPKLSQRLGCELWLKREDQQPVHSFKLRGAFNCIQSLSDAQRQAGVVAASAGNHAQGVALSAARLGIRAVIVMPATTPEIKVDAVRRHGGEVVLHGDSFDVAYQHAKFLAADEGFTLIPPFDDPAVIAGQGTIGQELLQQQRQLDAVFVPVGGGGLIAGVAAYIKALDPSIEVIGVEPEDAACLKAALEAGHPVDLEKVGLFADGVAVKRIGEAPFAVAQQCVDRVVTVTSDEICAAVKDIFEDTRAIAEPAGALALAGLKRYRQGREDSQKLAAILSGANVNFHSLRYVSERCELGEGREAVLAVTIPEQKGSFLRFCQLLGQRAITEFNYRLADGDSANIFVGLRVSGAQELAAISSLLNEHGYAHQDLSQDETAKLHVRYMVGGKPPKAINEKLYHVTFPEHPGALLQFLTRLGQRWNISLFHYRNHGAAYGRVLMGLECPQGLEHDLSQFLAALPLECREVTTSPSYQYFLK</sequence>
<dbReference type="NCBIfam" id="TIGR01124">
    <property type="entry name" value="ilvA_2Cterm"/>
    <property type="match status" value="1"/>
</dbReference>
<evidence type="ECO:0000256" key="9">
    <source>
        <dbReference type="ARBA" id="ARBA00022898"/>
    </source>
</evidence>
<dbReference type="Gene3D" id="3.40.1020.10">
    <property type="entry name" value="Biosynthetic Threonine Deaminase, Domain 3"/>
    <property type="match status" value="1"/>
</dbReference>
<evidence type="ECO:0000256" key="3">
    <source>
        <dbReference type="ARBA" id="ARBA00004810"/>
    </source>
</evidence>
<name>A0A4U1BPZ2_9GAMM</name>
<dbReference type="UniPathway" id="UPA00047">
    <property type="reaction ID" value="UER00054"/>
</dbReference>
<dbReference type="CDD" id="cd04906">
    <property type="entry name" value="ACT_ThrD-I_1"/>
    <property type="match status" value="1"/>
</dbReference>
<evidence type="ECO:0000256" key="2">
    <source>
        <dbReference type="ARBA" id="ARBA00001933"/>
    </source>
</evidence>
<keyword evidence="9 13" id="KW-0663">Pyridoxal phosphate</keyword>
<gene>
    <name evidence="13 15" type="primary">ilvA</name>
    <name evidence="15" type="ORF">FCL42_08295</name>
</gene>
<dbReference type="SUPFAM" id="SSF55021">
    <property type="entry name" value="ACT-like"/>
    <property type="match status" value="2"/>
</dbReference>
<dbReference type="Gene3D" id="3.40.50.1100">
    <property type="match status" value="2"/>
</dbReference>
<dbReference type="SUPFAM" id="SSF53686">
    <property type="entry name" value="Tryptophan synthase beta subunit-like PLP-dependent enzymes"/>
    <property type="match status" value="1"/>
</dbReference>
<dbReference type="InterPro" id="IPR045865">
    <property type="entry name" value="ACT-like_dom_sf"/>
</dbReference>
<evidence type="ECO:0000256" key="6">
    <source>
        <dbReference type="ARBA" id="ARBA00022605"/>
    </source>
</evidence>
<dbReference type="AlphaFoldDB" id="A0A4U1BPZ2"/>
<organism evidence="15 16">
    <name type="scientific">Ferrimonas aestuarii</name>
    <dbReference type="NCBI Taxonomy" id="2569539"/>
    <lineage>
        <taxon>Bacteria</taxon>
        <taxon>Pseudomonadati</taxon>
        <taxon>Pseudomonadota</taxon>
        <taxon>Gammaproteobacteria</taxon>
        <taxon>Alteromonadales</taxon>
        <taxon>Ferrimonadaceae</taxon>
        <taxon>Ferrimonas</taxon>
    </lineage>
</organism>
<evidence type="ECO:0000256" key="1">
    <source>
        <dbReference type="ARBA" id="ARBA00001274"/>
    </source>
</evidence>
<dbReference type="InterPro" id="IPR038110">
    <property type="entry name" value="TD_ACT-like_sf"/>
</dbReference>
<keyword evidence="11 13" id="KW-0100">Branched-chain amino acid biosynthesis</keyword>
<dbReference type="Pfam" id="PF00291">
    <property type="entry name" value="PALP"/>
    <property type="match status" value="1"/>
</dbReference>
<keyword evidence="8" id="KW-0677">Repeat</keyword>
<dbReference type="InterPro" id="IPR001721">
    <property type="entry name" value="TD_ACT-like"/>
</dbReference>
<dbReference type="InterPro" id="IPR005787">
    <property type="entry name" value="Thr_deHydtase_biosynth"/>
</dbReference>
<evidence type="ECO:0000256" key="8">
    <source>
        <dbReference type="ARBA" id="ARBA00022737"/>
    </source>
</evidence>
<dbReference type="GO" id="GO:0006567">
    <property type="term" value="P:L-threonine catabolic process"/>
    <property type="evidence" value="ECO:0007669"/>
    <property type="project" value="TreeGrafter"/>
</dbReference>
<dbReference type="InterPro" id="IPR050147">
    <property type="entry name" value="Ser/Thr_Dehydratase"/>
</dbReference>
<accession>A0A4U1BPZ2</accession>
<evidence type="ECO:0000259" key="14">
    <source>
        <dbReference type="PROSITE" id="PS51672"/>
    </source>
</evidence>
<feature type="domain" description="ACT-like" evidence="14">
    <location>
        <begin position="436"/>
        <end position="516"/>
    </location>
</feature>
<dbReference type="GO" id="GO:0004794">
    <property type="term" value="F:threonine deaminase activity"/>
    <property type="evidence" value="ECO:0007669"/>
    <property type="project" value="UniProtKB-UniRule"/>
</dbReference>
<dbReference type="CDD" id="cd01562">
    <property type="entry name" value="Thr-dehyd"/>
    <property type="match status" value="1"/>
</dbReference>
<dbReference type="GO" id="GO:0006565">
    <property type="term" value="P:L-serine catabolic process"/>
    <property type="evidence" value="ECO:0007669"/>
    <property type="project" value="TreeGrafter"/>
</dbReference>
<dbReference type="NCBIfam" id="NF006674">
    <property type="entry name" value="PRK09224.1"/>
    <property type="match status" value="1"/>
</dbReference>
<keyword evidence="6 13" id="KW-0028">Amino-acid biosynthesis</keyword>
<comment type="similarity">
    <text evidence="4 13">Belongs to the serine/threonine dehydratase family.</text>
</comment>
<dbReference type="PANTHER" id="PTHR48078:SF11">
    <property type="entry name" value="THREONINE DEHYDRATASE, MITOCHONDRIAL"/>
    <property type="match status" value="1"/>
</dbReference>
<comment type="subunit">
    <text evidence="5 13">Homotetramer.</text>
</comment>
<dbReference type="FunFam" id="3.40.50.1100:FF:000008">
    <property type="entry name" value="L-threonine dehydratase"/>
    <property type="match status" value="1"/>
</dbReference>
<evidence type="ECO:0000256" key="10">
    <source>
        <dbReference type="ARBA" id="ARBA00023239"/>
    </source>
</evidence>
<evidence type="ECO:0000256" key="7">
    <source>
        <dbReference type="ARBA" id="ARBA00022624"/>
    </source>
</evidence>
<keyword evidence="16" id="KW-1185">Reference proteome</keyword>
<evidence type="ECO:0000313" key="16">
    <source>
        <dbReference type="Proteomes" id="UP000305675"/>
    </source>
</evidence>
<dbReference type="Proteomes" id="UP000305675">
    <property type="component" value="Unassembled WGS sequence"/>
</dbReference>
<dbReference type="PROSITE" id="PS00165">
    <property type="entry name" value="DEHYDRATASE_SER_THR"/>
    <property type="match status" value="1"/>
</dbReference>
<keyword evidence="7 13" id="KW-0412">Isoleucine biosynthesis</keyword>
<evidence type="ECO:0000256" key="4">
    <source>
        <dbReference type="ARBA" id="ARBA00010869"/>
    </source>
</evidence>
<dbReference type="EMBL" id="SWCJ01000004">
    <property type="protein sequence ID" value="TKB56204.1"/>
    <property type="molecule type" value="Genomic_DNA"/>
</dbReference>
<evidence type="ECO:0000256" key="11">
    <source>
        <dbReference type="ARBA" id="ARBA00023304"/>
    </source>
</evidence>
<comment type="caution">
    <text evidence="15">The sequence shown here is derived from an EMBL/GenBank/DDBJ whole genome shotgun (WGS) entry which is preliminary data.</text>
</comment>
<reference evidence="15 16" key="1">
    <citation type="submission" date="2019-04" db="EMBL/GenBank/DDBJ databases">
        <authorList>
            <person name="Hwang J.C."/>
        </authorList>
    </citation>
    <scope>NUCLEOTIDE SEQUENCE [LARGE SCALE GENOMIC DNA]</scope>
    <source>
        <strain evidence="15 16">IMCC35002</strain>
    </source>
</reference>
<comment type="function">
    <text evidence="12 13">Catalyzes the anaerobic formation of alpha-ketobutyrate and ammonia from threonine in a two-step reaction. The first step involved a dehydration of threonine and a production of enamine intermediates (aminocrotonate), which tautomerizes to its imine form (iminobutyrate). Both intermediates are unstable and short-lived. The second step is the nonenzymatic hydrolysis of the enamine/imine intermediates to form 2-ketobutyrate and free ammonia. In the low water environment of the cell, the second step is accelerated by RidA.</text>
</comment>
<evidence type="ECO:0000256" key="5">
    <source>
        <dbReference type="ARBA" id="ARBA00011881"/>
    </source>
</evidence>
<dbReference type="Pfam" id="PF00585">
    <property type="entry name" value="Thr_dehydrat_C"/>
    <property type="match status" value="2"/>
</dbReference>
<dbReference type="RefSeq" id="WP_136862933.1">
    <property type="nucleotide sequence ID" value="NZ_SWCJ01000004.1"/>
</dbReference>
<protein>
    <recommendedName>
        <fullName evidence="13">L-threonine dehydratase</fullName>
        <ecNumber evidence="13">4.3.1.19</ecNumber>
    </recommendedName>
    <alternativeName>
        <fullName evidence="13">Threonine deaminase</fullName>
    </alternativeName>
</protein>
<dbReference type="PROSITE" id="PS51672">
    <property type="entry name" value="ACT_LIKE"/>
    <property type="match status" value="2"/>
</dbReference>
<dbReference type="PANTHER" id="PTHR48078">
    <property type="entry name" value="THREONINE DEHYDRATASE, MITOCHONDRIAL-RELATED"/>
    <property type="match status" value="1"/>
</dbReference>
<evidence type="ECO:0000313" key="15">
    <source>
        <dbReference type="EMBL" id="TKB56204.1"/>
    </source>
</evidence>
<comment type="pathway">
    <text evidence="3 13">Amino-acid biosynthesis; L-isoleucine biosynthesis; 2-oxobutanoate from L-threonine: step 1/1.</text>
</comment>
<comment type="catalytic activity">
    <reaction evidence="1 13">
        <text>L-threonine = 2-oxobutanoate + NH4(+)</text>
        <dbReference type="Rhea" id="RHEA:22108"/>
        <dbReference type="ChEBI" id="CHEBI:16763"/>
        <dbReference type="ChEBI" id="CHEBI:28938"/>
        <dbReference type="ChEBI" id="CHEBI:57926"/>
        <dbReference type="EC" id="4.3.1.19"/>
    </reaction>
</comment>
<dbReference type="GO" id="GO:0030170">
    <property type="term" value="F:pyridoxal phosphate binding"/>
    <property type="evidence" value="ECO:0007669"/>
    <property type="project" value="InterPro"/>
</dbReference>
<evidence type="ECO:0000256" key="13">
    <source>
        <dbReference type="RuleBase" id="RU362012"/>
    </source>
</evidence>